<evidence type="ECO:0000313" key="3">
    <source>
        <dbReference type="Proteomes" id="UP001221898"/>
    </source>
</evidence>
<organism evidence="2 3">
    <name type="scientific">Aldrovandia affinis</name>
    <dbReference type="NCBI Taxonomy" id="143900"/>
    <lineage>
        <taxon>Eukaryota</taxon>
        <taxon>Metazoa</taxon>
        <taxon>Chordata</taxon>
        <taxon>Craniata</taxon>
        <taxon>Vertebrata</taxon>
        <taxon>Euteleostomi</taxon>
        <taxon>Actinopterygii</taxon>
        <taxon>Neopterygii</taxon>
        <taxon>Teleostei</taxon>
        <taxon>Notacanthiformes</taxon>
        <taxon>Halosauridae</taxon>
        <taxon>Aldrovandia</taxon>
    </lineage>
</organism>
<gene>
    <name evidence="2" type="ORF">AAFF_G00359870</name>
</gene>
<proteinExistence type="predicted"/>
<dbReference type="Proteomes" id="UP001221898">
    <property type="component" value="Unassembled WGS sequence"/>
</dbReference>
<evidence type="ECO:0000313" key="2">
    <source>
        <dbReference type="EMBL" id="KAJ8403071.1"/>
    </source>
</evidence>
<dbReference type="InterPro" id="IPR050951">
    <property type="entry name" value="Retrovirus_Pol_polyprotein"/>
</dbReference>
<dbReference type="EMBL" id="JAINUG010000060">
    <property type="protein sequence ID" value="KAJ8403071.1"/>
    <property type="molecule type" value="Genomic_DNA"/>
</dbReference>
<evidence type="ECO:0000259" key="1">
    <source>
        <dbReference type="PROSITE" id="PS50994"/>
    </source>
</evidence>
<dbReference type="InterPro" id="IPR001584">
    <property type="entry name" value="Integrase_cat-core"/>
</dbReference>
<dbReference type="GO" id="GO:0015074">
    <property type="term" value="P:DNA integration"/>
    <property type="evidence" value="ECO:0007669"/>
    <property type="project" value="InterPro"/>
</dbReference>
<dbReference type="Gene3D" id="3.30.420.10">
    <property type="entry name" value="Ribonuclease H-like superfamily/Ribonuclease H"/>
    <property type="match status" value="1"/>
</dbReference>
<sequence length="389" mass="43989">MPAVLSPRMLRWSVLLGAYDYELSYRPGKQLANADALSRLPLPTTVTETPPPLEVLLLEMVPEAPLHAARIAALTLKDPVLSRVLRWVLHGWPTDVPDGSFKPFISRRHELSAHKNCLLWGCRVVISNLARKEVLAMLHDAHPGIVHMKGLARSYAWWPVISTLRLLFATHGLPDIIVSDNGASFTSAEFQEFARRNSIRHVTTAPYHPSSNGQAERMVQTTKEALSRITVGDWQTRLARFLLSQHITPNSATGKSPAELLMNRRLTTALDRLHPDYVSDMHHKQEVSCEGHHGPNRSFQEDDDVYMRSYTGGHKWIPGVILPQSLEIMVICQGYLRNHHWNRPRRQGQEHQTLPITLWLGGVLVDPCVRLSPPLPYDVRRESVTRHGT</sequence>
<dbReference type="AlphaFoldDB" id="A0AAD7SKC1"/>
<dbReference type="PANTHER" id="PTHR37984">
    <property type="entry name" value="PROTEIN CBG26694"/>
    <property type="match status" value="1"/>
</dbReference>
<dbReference type="InterPro" id="IPR012337">
    <property type="entry name" value="RNaseH-like_sf"/>
</dbReference>
<name>A0AAD7SKC1_9TELE</name>
<dbReference type="InterPro" id="IPR036397">
    <property type="entry name" value="RNaseH_sf"/>
</dbReference>
<dbReference type="PROSITE" id="PS50994">
    <property type="entry name" value="INTEGRASE"/>
    <property type="match status" value="1"/>
</dbReference>
<dbReference type="PANTHER" id="PTHR37984:SF12">
    <property type="entry name" value="RIBONUCLEASE H"/>
    <property type="match status" value="1"/>
</dbReference>
<dbReference type="Pfam" id="PF00665">
    <property type="entry name" value="rve"/>
    <property type="match status" value="1"/>
</dbReference>
<dbReference type="GO" id="GO:0003676">
    <property type="term" value="F:nucleic acid binding"/>
    <property type="evidence" value="ECO:0007669"/>
    <property type="project" value="InterPro"/>
</dbReference>
<feature type="domain" description="Integrase catalytic" evidence="1">
    <location>
        <begin position="75"/>
        <end position="265"/>
    </location>
</feature>
<accession>A0AAD7SKC1</accession>
<reference evidence="2" key="1">
    <citation type="journal article" date="2023" name="Science">
        <title>Genome structures resolve the early diversification of teleost fishes.</title>
        <authorList>
            <person name="Parey E."/>
            <person name="Louis A."/>
            <person name="Montfort J."/>
            <person name="Bouchez O."/>
            <person name="Roques C."/>
            <person name="Iampietro C."/>
            <person name="Lluch J."/>
            <person name="Castinel A."/>
            <person name="Donnadieu C."/>
            <person name="Desvignes T."/>
            <person name="Floi Bucao C."/>
            <person name="Jouanno E."/>
            <person name="Wen M."/>
            <person name="Mejri S."/>
            <person name="Dirks R."/>
            <person name="Jansen H."/>
            <person name="Henkel C."/>
            <person name="Chen W.J."/>
            <person name="Zahm M."/>
            <person name="Cabau C."/>
            <person name="Klopp C."/>
            <person name="Thompson A.W."/>
            <person name="Robinson-Rechavi M."/>
            <person name="Braasch I."/>
            <person name="Lecointre G."/>
            <person name="Bobe J."/>
            <person name="Postlethwait J.H."/>
            <person name="Berthelot C."/>
            <person name="Roest Crollius H."/>
            <person name="Guiguen Y."/>
        </authorList>
    </citation>
    <scope>NUCLEOTIDE SEQUENCE</scope>
    <source>
        <strain evidence="2">NC1722</strain>
    </source>
</reference>
<keyword evidence="3" id="KW-1185">Reference proteome</keyword>
<dbReference type="SUPFAM" id="SSF53098">
    <property type="entry name" value="Ribonuclease H-like"/>
    <property type="match status" value="1"/>
</dbReference>
<protein>
    <recommendedName>
        <fullName evidence="1">Integrase catalytic domain-containing protein</fullName>
    </recommendedName>
</protein>
<comment type="caution">
    <text evidence="2">The sequence shown here is derived from an EMBL/GenBank/DDBJ whole genome shotgun (WGS) entry which is preliminary data.</text>
</comment>